<feature type="compositionally biased region" description="Low complexity" evidence="1">
    <location>
        <begin position="57"/>
        <end position="75"/>
    </location>
</feature>
<proteinExistence type="predicted"/>
<reference evidence="2" key="1">
    <citation type="journal article" date="2019" name="Environ. Microbiol.">
        <title>Fungal ecological strategies reflected in gene transcription - a case study of two litter decomposers.</title>
        <authorList>
            <person name="Barbi F."/>
            <person name="Kohler A."/>
            <person name="Barry K."/>
            <person name="Baskaran P."/>
            <person name="Daum C."/>
            <person name="Fauchery L."/>
            <person name="Ihrmark K."/>
            <person name="Kuo A."/>
            <person name="LaButti K."/>
            <person name="Lipzen A."/>
            <person name="Morin E."/>
            <person name="Grigoriev I.V."/>
            <person name="Henrissat B."/>
            <person name="Lindahl B."/>
            <person name="Martin F."/>
        </authorList>
    </citation>
    <scope>NUCLEOTIDE SEQUENCE</scope>
    <source>
        <strain evidence="2">JB14</strain>
    </source>
</reference>
<accession>A0A6A4HNV5</accession>
<feature type="compositionally biased region" description="Basic residues" evidence="1">
    <location>
        <begin position="107"/>
        <end position="117"/>
    </location>
</feature>
<sequence length="186" mass="19972">MTLQFQHRNSIKMKKGTLKAQIKMRVSPLLRPRPSTSTPRREPKFTERSDRSHSRRCCSGASSAVAPTAPPTDIGTGAGAGAGERDALVDTEAVDKGAIDSTSKGTRQSRRKRRRLGSTKEIPKGACAKERPPELGTNDAEVGFSVSDQIPVIVPVLLEEVGPALPEAKDVRVDNEIGTENIPHAA</sequence>
<keyword evidence="3" id="KW-1185">Reference proteome</keyword>
<evidence type="ECO:0000313" key="2">
    <source>
        <dbReference type="EMBL" id="KAE9398724.1"/>
    </source>
</evidence>
<feature type="compositionally biased region" description="Basic and acidic residues" evidence="1">
    <location>
        <begin position="83"/>
        <end position="98"/>
    </location>
</feature>
<organism evidence="2 3">
    <name type="scientific">Gymnopus androsaceus JB14</name>
    <dbReference type="NCBI Taxonomy" id="1447944"/>
    <lineage>
        <taxon>Eukaryota</taxon>
        <taxon>Fungi</taxon>
        <taxon>Dikarya</taxon>
        <taxon>Basidiomycota</taxon>
        <taxon>Agaricomycotina</taxon>
        <taxon>Agaricomycetes</taxon>
        <taxon>Agaricomycetidae</taxon>
        <taxon>Agaricales</taxon>
        <taxon>Marasmiineae</taxon>
        <taxon>Omphalotaceae</taxon>
        <taxon>Gymnopus</taxon>
    </lineage>
</organism>
<dbReference type="AlphaFoldDB" id="A0A6A4HNV5"/>
<dbReference type="Proteomes" id="UP000799118">
    <property type="component" value="Unassembled WGS sequence"/>
</dbReference>
<evidence type="ECO:0000256" key="1">
    <source>
        <dbReference type="SAM" id="MobiDB-lite"/>
    </source>
</evidence>
<gene>
    <name evidence="2" type="ORF">BT96DRAFT_939986</name>
</gene>
<evidence type="ECO:0000313" key="3">
    <source>
        <dbReference type="Proteomes" id="UP000799118"/>
    </source>
</evidence>
<feature type="compositionally biased region" description="Basic and acidic residues" evidence="1">
    <location>
        <begin position="121"/>
        <end position="133"/>
    </location>
</feature>
<protein>
    <submittedName>
        <fullName evidence="2">Uncharacterized protein</fullName>
    </submittedName>
</protein>
<feature type="region of interest" description="Disordered" evidence="1">
    <location>
        <begin position="1"/>
        <end position="140"/>
    </location>
</feature>
<name>A0A6A4HNV5_9AGAR</name>
<feature type="compositionally biased region" description="Basic and acidic residues" evidence="1">
    <location>
        <begin position="39"/>
        <end position="52"/>
    </location>
</feature>
<dbReference type="EMBL" id="ML769479">
    <property type="protein sequence ID" value="KAE9398724.1"/>
    <property type="molecule type" value="Genomic_DNA"/>
</dbReference>
<feature type="compositionally biased region" description="Low complexity" evidence="1">
    <location>
        <begin position="27"/>
        <end position="38"/>
    </location>
</feature>